<keyword evidence="2" id="KW-0479">Metal-binding</keyword>
<dbReference type="NCBIfam" id="NF009588">
    <property type="entry name" value="PRK13029.1"/>
    <property type="match status" value="1"/>
</dbReference>
<dbReference type="InterPro" id="IPR009014">
    <property type="entry name" value="Transketo_C/PFOR_II"/>
</dbReference>
<dbReference type="EMBL" id="CP043869">
    <property type="protein sequence ID" value="QEQ96850.1"/>
    <property type="molecule type" value="Genomic_DNA"/>
</dbReference>
<dbReference type="OrthoDB" id="9803617at2"/>
<dbReference type="InterPro" id="IPR046667">
    <property type="entry name" value="DUF6537"/>
</dbReference>
<keyword evidence="5" id="KW-0408">Iron</keyword>
<dbReference type="RefSeq" id="WP_138988225.1">
    <property type="nucleotide sequence ID" value="NZ_CP043869.1"/>
</dbReference>
<evidence type="ECO:0000313" key="11">
    <source>
        <dbReference type="Proteomes" id="UP000324760"/>
    </source>
</evidence>
<dbReference type="Pfam" id="PF20169">
    <property type="entry name" value="DUF6537"/>
    <property type="match status" value="1"/>
</dbReference>
<dbReference type="Pfam" id="PF02775">
    <property type="entry name" value="TPP_enzyme_C"/>
    <property type="match status" value="1"/>
</dbReference>
<dbReference type="GO" id="GO:0051539">
    <property type="term" value="F:4 iron, 4 sulfur cluster binding"/>
    <property type="evidence" value="ECO:0007669"/>
    <property type="project" value="UniProtKB-KW"/>
</dbReference>
<evidence type="ECO:0000259" key="9">
    <source>
        <dbReference type="Pfam" id="PF20169"/>
    </source>
</evidence>
<dbReference type="SUPFAM" id="SSF53323">
    <property type="entry name" value="Pyruvate-ferredoxin oxidoreductase, PFOR, domain III"/>
    <property type="match status" value="1"/>
</dbReference>
<dbReference type="SUPFAM" id="SSF52518">
    <property type="entry name" value="Thiamin diphosphate-binding fold (THDP-binding)"/>
    <property type="match status" value="2"/>
</dbReference>
<dbReference type="InterPro" id="IPR011766">
    <property type="entry name" value="TPP_enzyme_TPP-bd"/>
</dbReference>
<reference evidence="10 11" key="1">
    <citation type="journal article" date="2019" name="Biochem. Eng. J.">
        <title>Metabolic engineering of the marine bacteria Neptunomonas concharum for the production of acetoin and meso-2,3-butanediol from acetate.</title>
        <authorList>
            <person name="Li W."/>
            <person name="Pu N."/>
            <person name="Liu C.-X."/>
            <person name="Yuan Q.-P."/>
            <person name="Li Z.-J."/>
        </authorList>
    </citation>
    <scope>NUCLEOTIDE SEQUENCE [LARGE SCALE GENOMIC DNA]</scope>
    <source>
        <strain evidence="10 11">JCM17730</strain>
    </source>
</reference>
<evidence type="ECO:0000256" key="4">
    <source>
        <dbReference type="ARBA" id="ARBA00023002"/>
    </source>
</evidence>
<dbReference type="InterPro" id="IPR019752">
    <property type="entry name" value="Pyrv/ketoisovalerate_OxRed_cat"/>
</dbReference>
<dbReference type="SUPFAM" id="SSF52922">
    <property type="entry name" value="TK C-terminal domain-like"/>
    <property type="match status" value="1"/>
</dbReference>
<keyword evidence="2" id="KW-0004">4Fe-4S</keyword>
<keyword evidence="3" id="KW-0249">Electron transport</keyword>
<dbReference type="GO" id="GO:0045333">
    <property type="term" value="P:cellular respiration"/>
    <property type="evidence" value="ECO:0007669"/>
    <property type="project" value="UniProtKB-ARBA"/>
</dbReference>
<name>A0A5P1RB34_9GAMM</name>
<evidence type="ECO:0000256" key="3">
    <source>
        <dbReference type="ARBA" id="ARBA00022982"/>
    </source>
</evidence>
<dbReference type="Gene3D" id="3.40.50.970">
    <property type="match status" value="1"/>
</dbReference>
<keyword evidence="1" id="KW-0813">Transport</keyword>
<feature type="domain" description="DUF6537" evidence="9">
    <location>
        <begin position="942"/>
        <end position="1142"/>
    </location>
</feature>
<dbReference type="Proteomes" id="UP000324760">
    <property type="component" value="Chromosome"/>
</dbReference>
<keyword evidence="11" id="KW-1185">Reference proteome</keyword>
<evidence type="ECO:0000259" key="7">
    <source>
        <dbReference type="Pfam" id="PF01558"/>
    </source>
</evidence>
<keyword evidence="10" id="KW-0670">Pyruvate</keyword>
<evidence type="ECO:0000256" key="2">
    <source>
        <dbReference type="ARBA" id="ARBA00022485"/>
    </source>
</evidence>
<dbReference type="PANTHER" id="PTHR48084:SF3">
    <property type="entry name" value="SUBUNIT OF PYRUVATE:FLAVODOXIN OXIDOREDUCTASE"/>
    <property type="match status" value="1"/>
</dbReference>
<protein>
    <submittedName>
        <fullName evidence="10">Indolepyruvate ferredoxin oxidoreductase family protein</fullName>
    </submittedName>
</protein>
<dbReference type="CDD" id="cd07034">
    <property type="entry name" value="TPP_PYR_PFOR_IOR-alpha_like"/>
    <property type="match status" value="1"/>
</dbReference>
<dbReference type="GO" id="GO:0016625">
    <property type="term" value="F:oxidoreductase activity, acting on the aldehyde or oxo group of donors, iron-sulfur protein as acceptor"/>
    <property type="evidence" value="ECO:0007669"/>
    <property type="project" value="UniProtKB-ARBA"/>
</dbReference>
<feature type="domain" description="Thiamine pyrophosphate enzyme TPP-binding" evidence="8">
    <location>
        <begin position="453"/>
        <end position="602"/>
    </location>
</feature>
<evidence type="ECO:0000256" key="5">
    <source>
        <dbReference type="ARBA" id="ARBA00023004"/>
    </source>
</evidence>
<evidence type="ECO:0000256" key="6">
    <source>
        <dbReference type="ARBA" id="ARBA00023014"/>
    </source>
</evidence>
<evidence type="ECO:0000313" key="10">
    <source>
        <dbReference type="EMBL" id="QEQ96850.1"/>
    </source>
</evidence>
<dbReference type="InterPro" id="IPR029061">
    <property type="entry name" value="THDP-binding"/>
</dbReference>
<dbReference type="Gene3D" id="3.40.920.10">
    <property type="entry name" value="Pyruvate-ferredoxin oxidoreductase, PFOR, domain III"/>
    <property type="match status" value="1"/>
</dbReference>
<feature type="domain" description="Pyruvate/ketoisovalerate oxidoreductase catalytic" evidence="7">
    <location>
        <begin position="727"/>
        <end position="914"/>
    </location>
</feature>
<dbReference type="InterPro" id="IPR002880">
    <property type="entry name" value="Pyrv_Fd/Flavodoxin_OxRdtase_N"/>
</dbReference>
<dbReference type="AlphaFoldDB" id="A0A5P1RB34"/>
<gene>
    <name evidence="10" type="ORF">F0U83_09015</name>
</gene>
<dbReference type="PANTHER" id="PTHR48084">
    <property type="entry name" value="2-OXOGLUTARATE OXIDOREDUCTASE SUBUNIT KORB-RELATED"/>
    <property type="match status" value="1"/>
</dbReference>
<organism evidence="10 11">
    <name type="scientific">Neptunomonas concharum</name>
    <dbReference type="NCBI Taxonomy" id="1031538"/>
    <lineage>
        <taxon>Bacteria</taxon>
        <taxon>Pseudomonadati</taxon>
        <taxon>Pseudomonadota</taxon>
        <taxon>Gammaproteobacteria</taxon>
        <taxon>Oceanospirillales</taxon>
        <taxon>Oceanospirillaceae</taxon>
        <taxon>Neptunomonas</taxon>
    </lineage>
</organism>
<keyword evidence="4" id="KW-0560">Oxidoreductase</keyword>
<dbReference type="GO" id="GO:0044281">
    <property type="term" value="P:small molecule metabolic process"/>
    <property type="evidence" value="ECO:0007669"/>
    <property type="project" value="UniProtKB-ARBA"/>
</dbReference>
<dbReference type="InterPro" id="IPR051457">
    <property type="entry name" value="2-oxoacid:Fd_oxidoreductase"/>
</dbReference>
<dbReference type="Pfam" id="PF01558">
    <property type="entry name" value="POR"/>
    <property type="match status" value="1"/>
</dbReference>
<accession>A0A5P1RB34</accession>
<sequence>MTQNNISLDDKFTITKGRIFISGNQALVRLPIIQKQLDAQKGLNTAGFISGYRGSPLGNYDAALWKAKDQLAAHEIIFQPGVNEDLAATAVWGTQQIDSLPNPTVDGVFAIWYGKGPGVDRSGDPIKHGNMSGTHKNGGVLLIYGDDHPGKSSSIAHQSEQALIANSVPSLYPANVEEIIEFGLLGWAMSRFTGLWVGLKTVNETVEQTATCDIDLDNIEANYPEDPMYPAEGVHHRPRQFTPLLDESLVTRYKLPLVHQFIRKNNIDKCPIQAATKKLGIVTAGKAYLDVLEALAELGLDNQAAEAMGISVYKAGCIWPLEPTGLKTFAQGHEELLFVEEKKSLLEDQAAKILYAQIERPRIIGKQGTEGETLLPSDIQLEPALIARIIANRLEALNIANHSVQRKLAELPCLQTTSDGATKPLISRTPYFCSGCPHNTSTKIPDGSVASAGIGCHAMAVYSQPDILIFSQMGGEGATWYGLSQFTKTPHIFQNLGDGTYYHSGLLAIRGAVATGVNITYKILFNDVVAMTGGQPVDGPLSVADITYQVLHEGVKKCVVVTDNPQSYKKSSRLAKGVRVYHRDQLDKVQKELREISGCTVLIYEQTCATEKRRRRKRGLLIDPPKRAYINDAVCEGCGDCSVQANCVSIQPKQTPLGRKRQIDQSSCNKDFSCIKGFCPSFVTVHGGQLKKPAEAQIDEYIFDAIPKTSLIPLNKNNYSIMVSGIGGSGVITVSSVLGMAAHLEGKACSIYDMTGLSQKNGAVYSHLRIADKTSSIRASRIGAGQADLSLGFDMVAALEKDAAQALSFGRTQFIGNSSITPTASFQKNPNLVTNSQEFIQQAEHIVGPENTYFVDATQIGLQILGDTIAANMFMVGYAAQLGLLPVGTDAIEKAIELNGVAISFNLKALKLGRLWAWKPEALKEFLNVSQESEPNTSTQTLEAIINHRTQLLTDYQDQAYAERYQALIHTVIHAEHNIVSFDHQNKLSKAVAHNFAKLMAYKDEYEVARLYSDPLFLEKLNAQFEGDFKIKFHLAPPLLSPKHPVTGKPTKREFGGWVMPVFKMLAKMKRLRGSPFDLFGYTHERKTERQLIDEYEQRILSLVTTLSENNYRIAVKVANLPDEIRGFGHVKEENLKRVKEEEANLLKQYKQTSACEFIELRHVS</sequence>
<dbReference type="GO" id="GO:0030976">
    <property type="term" value="F:thiamine pyrophosphate binding"/>
    <property type="evidence" value="ECO:0007669"/>
    <property type="project" value="InterPro"/>
</dbReference>
<proteinExistence type="predicted"/>
<keyword evidence="6" id="KW-0411">Iron-sulfur</keyword>
<dbReference type="NCBIfam" id="NF009589">
    <property type="entry name" value="PRK13030.1"/>
    <property type="match status" value="1"/>
</dbReference>
<dbReference type="InterPro" id="IPR002869">
    <property type="entry name" value="Pyrv_flavodox_OxRed_cen"/>
</dbReference>
<evidence type="ECO:0000259" key="8">
    <source>
        <dbReference type="Pfam" id="PF02775"/>
    </source>
</evidence>
<dbReference type="KEGG" id="ncu:F0U83_09015"/>
<evidence type="ECO:0000256" key="1">
    <source>
        <dbReference type="ARBA" id="ARBA00022448"/>
    </source>
</evidence>